<dbReference type="InterPro" id="IPR022346">
    <property type="entry name" value="T2SS_GspH"/>
</dbReference>
<dbReference type="Pfam" id="PF07963">
    <property type="entry name" value="N_methyl"/>
    <property type="match status" value="1"/>
</dbReference>
<name>A0A1M6M690_MALRU</name>
<protein>
    <recommendedName>
        <fullName evidence="2">Type II secretion system protein H</fullName>
    </recommendedName>
    <alternativeName>
        <fullName evidence="10">General secretion pathway protein H</fullName>
    </alternativeName>
</protein>
<dbReference type="STRING" id="1122189.SAMN02745165_03182"/>
<comment type="similarity">
    <text evidence="9">Belongs to the GSP H family.</text>
</comment>
<keyword evidence="4" id="KW-0488">Methylation</keyword>
<evidence type="ECO:0000256" key="8">
    <source>
        <dbReference type="ARBA" id="ARBA00023136"/>
    </source>
</evidence>
<dbReference type="RefSeq" id="WP_072909720.1">
    <property type="nucleotide sequence ID" value="NZ_FQZT01000016.1"/>
</dbReference>
<feature type="transmembrane region" description="Helical" evidence="11">
    <location>
        <begin position="6"/>
        <end position="27"/>
    </location>
</feature>
<evidence type="ECO:0000256" key="6">
    <source>
        <dbReference type="ARBA" id="ARBA00022692"/>
    </source>
</evidence>
<keyword evidence="8 11" id="KW-0472">Membrane</keyword>
<dbReference type="InterPro" id="IPR045584">
    <property type="entry name" value="Pilin-like"/>
</dbReference>
<dbReference type="GO" id="GO:0015628">
    <property type="term" value="P:protein secretion by the type II secretion system"/>
    <property type="evidence" value="ECO:0007669"/>
    <property type="project" value="InterPro"/>
</dbReference>
<evidence type="ECO:0000256" key="9">
    <source>
        <dbReference type="ARBA" id="ARBA00025772"/>
    </source>
</evidence>
<evidence type="ECO:0000256" key="4">
    <source>
        <dbReference type="ARBA" id="ARBA00022481"/>
    </source>
</evidence>
<evidence type="ECO:0000256" key="10">
    <source>
        <dbReference type="ARBA" id="ARBA00030775"/>
    </source>
</evidence>
<dbReference type="PROSITE" id="PS00409">
    <property type="entry name" value="PROKAR_NTER_METHYL"/>
    <property type="match status" value="1"/>
</dbReference>
<dbReference type="GO" id="GO:0015627">
    <property type="term" value="C:type II protein secretion system complex"/>
    <property type="evidence" value="ECO:0007669"/>
    <property type="project" value="InterPro"/>
</dbReference>
<evidence type="ECO:0000256" key="3">
    <source>
        <dbReference type="ARBA" id="ARBA00022475"/>
    </source>
</evidence>
<keyword evidence="14" id="KW-1185">Reference proteome</keyword>
<keyword evidence="5" id="KW-0997">Cell inner membrane</keyword>
<gene>
    <name evidence="13" type="ORF">SAMN02745165_03182</name>
</gene>
<reference evidence="13 14" key="1">
    <citation type="submission" date="2016-11" db="EMBL/GenBank/DDBJ databases">
        <authorList>
            <person name="Jaros S."/>
            <person name="Januszkiewicz K."/>
            <person name="Wedrychowicz H."/>
        </authorList>
    </citation>
    <scope>NUCLEOTIDE SEQUENCE [LARGE SCALE GENOMIC DNA]</scope>
    <source>
        <strain evidence="13 14">DSM 5091</strain>
    </source>
</reference>
<dbReference type="Proteomes" id="UP000184171">
    <property type="component" value="Unassembled WGS sequence"/>
</dbReference>
<keyword evidence="3" id="KW-1003">Cell membrane</keyword>
<evidence type="ECO:0000256" key="1">
    <source>
        <dbReference type="ARBA" id="ARBA00004377"/>
    </source>
</evidence>
<dbReference type="OrthoDB" id="5387661at2"/>
<comment type="subcellular location">
    <subcellularLocation>
        <location evidence="1">Cell inner membrane</location>
        <topology evidence="1">Single-pass membrane protein</topology>
    </subcellularLocation>
</comment>
<evidence type="ECO:0000313" key="14">
    <source>
        <dbReference type="Proteomes" id="UP000184171"/>
    </source>
</evidence>
<accession>A0A1M6M690</accession>
<dbReference type="Gene3D" id="3.30.700.10">
    <property type="entry name" value="Glycoprotein, Type 4 Pilin"/>
    <property type="match status" value="1"/>
</dbReference>
<evidence type="ECO:0000313" key="13">
    <source>
        <dbReference type="EMBL" id="SHJ78968.1"/>
    </source>
</evidence>
<organism evidence="13 14">
    <name type="scientific">Malonomonas rubra DSM 5091</name>
    <dbReference type="NCBI Taxonomy" id="1122189"/>
    <lineage>
        <taxon>Bacteria</taxon>
        <taxon>Pseudomonadati</taxon>
        <taxon>Thermodesulfobacteriota</taxon>
        <taxon>Desulfuromonadia</taxon>
        <taxon>Desulfuromonadales</taxon>
        <taxon>Geopsychrobacteraceae</taxon>
        <taxon>Malonomonas</taxon>
    </lineage>
</organism>
<evidence type="ECO:0000256" key="2">
    <source>
        <dbReference type="ARBA" id="ARBA00021549"/>
    </source>
</evidence>
<evidence type="ECO:0000256" key="7">
    <source>
        <dbReference type="ARBA" id="ARBA00022989"/>
    </source>
</evidence>
<sequence>MKQEAGFTLVELVVIIILLGILAAFALPRFVDIETFRARASYDEVAGALRYAQKLAVASGCNVQFVVSGNNFALQRPAADCSDTSYIDISGHPVSGNSVDVGMTSSHSSFIFDPMGRSSETVTLTIGGTETIRVVAETGYVDAP</sequence>
<proteinExistence type="inferred from homology"/>
<evidence type="ECO:0000256" key="5">
    <source>
        <dbReference type="ARBA" id="ARBA00022519"/>
    </source>
</evidence>
<dbReference type="InterPro" id="IPR012902">
    <property type="entry name" value="N_methyl_site"/>
</dbReference>
<keyword evidence="6 11" id="KW-0812">Transmembrane</keyword>
<dbReference type="SUPFAM" id="SSF54523">
    <property type="entry name" value="Pili subunits"/>
    <property type="match status" value="1"/>
</dbReference>
<keyword evidence="7 11" id="KW-1133">Transmembrane helix</keyword>
<dbReference type="EMBL" id="FQZT01000016">
    <property type="protein sequence ID" value="SHJ78968.1"/>
    <property type="molecule type" value="Genomic_DNA"/>
</dbReference>
<dbReference type="AlphaFoldDB" id="A0A1M6M690"/>
<evidence type="ECO:0000259" key="12">
    <source>
        <dbReference type="Pfam" id="PF12019"/>
    </source>
</evidence>
<dbReference type="Pfam" id="PF12019">
    <property type="entry name" value="GspH"/>
    <property type="match status" value="1"/>
</dbReference>
<feature type="domain" description="General secretion pathway GspH" evidence="12">
    <location>
        <begin position="44"/>
        <end position="133"/>
    </location>
</feature>
<dbReference type="GO" id="GO:0005886">
    <property type="term" value="C:plasma membrane"/>
    <property type="evidence" value="ECO:0007669"/>
    <property type="project" value="UniProtKB-SubCell"/>
</dbReference>
<evidence type="ECO:0000256" key="11">
    <source>
        <dbReference type="SAM" id="Phobius"/>
    </source>
</evidence>